<dbReference type="AlphaFoldDB" id="A0A3N2DDI6"/>
<name>A0A3N2DDI6_9MICO</name>
<gene>
    <name evidence="3" type="ORF">EDD28_2445</name>
    <name evidence="2" type="ORF">EDD28_3457</name>
</gene>
<protein>
    <submittedName>
        <fullName evidence="3">Uncharacterized protein</fullName>
    </submittedName>
</protein>
<reference evidence="3 4" key="1">
    <citation type="submission" date="2018-11" db="EMBL/GenBank/DDBJ databases">
        <title>Sequencing the genomes of 1000 actinobacteria strains.</title>
        <authorList>
            <person name="Klenk H.-P."/>
        </authorList>
    </citation>
    <scope>NUCLEOTIDE SEQUENCE [LARGE SCALE GENOMIC DNA]</scope>
    <source>
        <strain evidence="3 4">DSM 13521</strain>
    </source>
</reference>
<dbReference type="Proteomes" id="UP000275356">
    <property type="component" value="Unassembled WGS sequence"/>
</dbReference>
<comment type="caution">
    <text evidence="3">The sequence shown here is derived from an EMBL/GenBank/DDBJ whole genome shotgun (WGS) entry which is preliminary data.</text>
</comment>
<accession>A0A3N2DDI6</accession>
<proteinExistence type="predicted"/>
<dbReference type="EMBL" id="RKHQ01000001">
    <property type="protein sequence ID" value="ROR97836.1"/>
    <property type="molecule type" value="Genomic_DNA"/>
</dbReference>
<feature type="region of interest" description="Disordered" evidence="1">
    <location>
        <begin position="1"/>
        <end position="28"/>
    </location>
</feature>
<sequence length="80" mass="8903">MTRPPCPSCGRPTVRPSRRLGERVSERGGTGRWAVLVAFGRADIWGPHGQYIETHERHEDAMDAVQVYALADHLAHRDAA</sequence>
<evidence type="ECO:0000313" key="2">
    <source>
        <dbReference type="EMBL" id="ROR94027.1"/>
    </source>
</evidence>
<evidence type="ECO:0000313" key="3">
    <source>
        <dbReference type="EMBL" id="ROR97836.1"/>
    </source>
</evidence>
<evidence type="ECO:0000256" key="1">
    <source>
        <dbReference type="SAM" id="MobiDB-lite"/>
    </source>
</evidence>
<keyword evidence="4" id="KW-1185">Reference proteome</keyword>
<evidence type="ECO:0000313" key="4">
    <source>
        <dbReference type="Proteomes" id="UP000275356"/>
    </source>
</evidence>
<organism evidence="3 4">
    <name type="scientific">Salana multivorans</name>
    <dbReference type="NCBI Taxonomy" id="120377"/>
    <lineage>
        <taxon>Bacteria</taxon>
        <taxon>Bacillati</taxon>
        <taxon>Actinomycetota</taxon>
        <taxon>Actinomycetes</taxon>
        <taxon>Micrococcales</taxon>
        <taxon>Beutenbergiaceae</taxon>
        <taxon>Salana</taxon>
    </lineage>
</organism>
<dbReference type="EMBL" id="RKHQ01000002">
    <property type="protein sequence ID" value="ROR94027.1"/>
    <property type="molecule type" value="Genomic_DNA"/>
</dbReference>